<dbReference type="EMBL" id="HACM01004481">
    <property type="protein sequence ID" value="CRZ04923.1"/>
    <property type="molecule type" value="Transcribed_RNA"/>
</dbReference>
<sequence length="418" mass="48308">MVRPGMTNVITDGVTPVIMTFRLTKHTTGIVPGTLPAVGLALDHYRPRLPDGNLDARLWAITLRPETVAAGPDEADDWRSVREQEFRFADINTEFLLLIREINLKTNRPQIRAFAKFRERKAKQTLVNQFYPFDIESIILRAPWPEVMADLTKDNVTSWQIVGVPPSRARNDYSVTEDEKWPAWEKAAAENRFHDIDEVAFLKFSHGFKKIYVNSRKSIVLPPLATLQNIWISGDFDAEVLVKSFQNDDVYRKDTSESWYGYSGQPVVLIDGLMPSECKALARSFRLWSDRNAFRAKLEHGDMMIRPRHLIVLSKAKIEQCFTERDDTRRLKRLFSAFNADGFNERSIVSDVQRKLNLWGSVLDGKVQFTEWYMAGEVGFDKETRQNIMRTWQFTPPFMYLTLDNLPPSTAIIIRSWL</sequence>
<organism evidence="1">
    <name type="scientific">Spongospora subterranea</name>
    <dbReference type="NCBI Taxonomy" id="70186"/>
    <lineage>
        <taxon>Eukaryota</taxon>
        <taxon>Sar</taxon>
        <taxon>Rhizaria</taxon>
        <taxon>Endomyxa</taxon>
        <taxon>Phytomyxea</taxon>
        <taxon>Plasmodiophorida</taxon>
        <taxon>Plasmodiophoridae</taxon>
        <taxon>Spongospora</taxon>
    </lineage>
</organism>
<accession>A0A0H5QSC3</accession>
<evidence type="ECO:0000313" key="1">
    <source>
        <dbReference type="EMBL" id="CRZ04923.1"/>
    </source>
</evidence>
<name>A0A0H5QSC3_9EUKA</name>
<protein>
    <submittedName>
        <fullName evidence="1">Uncharacterized protein</fullName>
    </submittedName>
</protein>
<proteinExistence type="predicted"/>
<reference evidence="1" key="1">
    <citation type="submission" date="2015-04" db="EMBL/GenBank/DDBJ databases">
        <title>The genome sequence of the plant pathogenic Rhizarian Plasmodiophora brassicae reveals insights in its biotrophic life cycle and the origin of chitin synthesis.</title>
        <authorList>
            <person name="Schwelm A."/>
            <person name="Fogelqvist J."/>
            <person name="Knaust A."/>
            <person name="Julke S."/>
            <person name="Lilja T."/>
            <person name="Dhandapani V."/>
            <person name="Bonilla-Rosso G."/>
            <person name="Karlsson M."/>
            <person name="Shevchenko A."/>
            <person name="Choi S.R."/>
            <person name="Kim H.G."/>
            <person name="Park J.Y."/>
            <person name="Lim Y.P."/>
            <person name="Ludwig-Muller J."/>
            <person name="Dixelius C."/>
        </authorList>
    </citation>
    <scope>NUCLEOTIDE SEQUENCE</scope>
    <source>
        <tissue evidence="1">Potato root galls</tissue>
    </source>
</reference>
<dbReference type="AlphaFoldDB" id="A0A0H5QSC3"/>